<proteinExistence type="predicted"/>
<evidence type="ECO:0000313" key="1">
    <source>
        <dbReference type="EMBL" id="KAK4030838.1"/>
    </source>
</evidence>
<reference evidence="1 2" key="1">
    <citation type="journal article" date="2023" name="Nucleic Acids Res.">
        <title>The hologenome of Daphnia magna reveals possible DNA methylation and microbiome-mediated evolution of the host genome.</title>
        <authorList>
            <person name="Chaturvedi A."/>
            <person name="Li X."/>
            <person name="Dhandapani V."/>
            <person name="Marshall H."/>
            <person name="Kissane S."/>
            <person name="Cuenca-Cambronero M."/>
            <person name="Asole G."/>
            <person name="Calvet F."/>
            <person name="Ruiz-Romero M."/>
            <person name="Marangio P."/>
            <person name="Guigo R."/>
            <person name="Rago D."/>
            <person name="Mirbahai L."/>
            <person name="Eastwood N."/>
            <person name="Colbourne J.K."/>
            <person name="Zhou J."/>
            <person name="Mallon E."/>
            <person name="Orsini L."/>
        </authorList>
    </citation>
    <scope>NUCLEOTIDE SEQUENCE [LARGE SCALE GENOMIC DNA]</scope>
    <source>
        <strain evidence="1">LRV0_1</strain>
    </source>
</reference>
<gene>
    <name evidence="1" type="ORF">OUZ56_024224</name>
</gene>
<accession>A0ABR0B0D1</accession>
<name>A0ABR0B0D1_9CRUS</name>
<keyword evidence="2" id="KW-1185">Reference proteome</keyword>
<evidence type="ECO:0000313" key="2">
    <source>
        <dbReference type="Proteomes" id="UP001234178"/>
    </source>
</evidence>
<comment type="caution">
    <text evidence="1">The sequence shown here is derived from an EMBL/GenBank/DDBJ whole genome shotgun (WGS) entry which is preliminary data.</text>
</comment>
<dbReference type="Proteomes" id="UP001234178">
    <property type="component" value="Unassembled WGS sequence"/>
</dbReference>
<organism evidence="1 2">
    <name type="scientific">Daphnia magna</name>
    <dbReference type="NCBI Taxonomy" id="35525"/>
    <lineage>
        <taxon>Eukaryota</taxon>
        <taxon>Metazoa</taxon>
        <taxon>Ecdysozoa</taxon>
        <taxon>Arthropoda</taxon>
        <taxon>Crustacea</taxon>
        <taxon>Branchiopoda</taxon>
        <taxon>Diplostraca</taxon>
        <taxon>Cladocera</taxon>
        <taxon>Anomopoda</taxon>
        <taxon>Daphniidae</taxon>
        <taxon>Daphnia</taxon>
    </lineage>
</organism>
<protein>
    <submittedName>
        <fullName evidence="1">Uncharacterized protein</fullName>
    </submittedName>
</protein>
<dbReference type="EMBL" id="JAOYFB010000039">
    <property type="protein sequence ID" value="KAK4030838.1"/>
    <property type="molecule type" value="Genomic_DNA"/>
</dbReference>
<sequence length="83" mass="9700">MMENGENTKTLLHTGADETSFRGKKKYGYLLKDSFEGMVVLYVCRLPQPLEHDTPNPRWLHADGPQFDPGREQHYLFQIKFET</sequence>